<name>A0A4R2GKE3_9HYPH</name>
<dbReference type="AlphaFoldDB" id="A0A4R2GKE3"/>
<dbReference type="EMBL" id="SLWL01000020">
    <property type="protein sequence ID" value="TCO08955.1"/>
    <property type="molecule type" value="Genomic_DNA"/>
</dbReference>
<comment type="caution">
    <text evidence="2">The sequence shown here is derived from an EMBL/GenBank/DDBJ whole genome shotgun (WGS) entry which is preliminary data.</text>
</comment>
<keyword evidence="3" id="KW-1185">Reference proteome</keyword>
<dbReference type="Proteomes" id="UP000294881">
    <property type="component" value="Unassembled WGS sequence"/>
</dbReference>
<reference evidence="2 3" key="1">
    <citation type="submission" date="2019-03" db="EMBL/GenBank/DDBJ databases">
        <title>Genomic Encyclopedia of Type Strains, Phase IV (KMG-IV): sequencing the most valuable type-strain genomes for metagenomic binning, comparative biology and taxonomic classification.</title>
        <authorList>
            <person name="Goeker M."/>
        </authorList>
    </citation>
    <scope>NUCLEOTIDE SEQUENCE [LARGE SCALE GENOMIC DNA]</scope>
    <source>
        <strain evidence="2 3">DSM 22958</strain>
    </source>
</reference>
<dbReference type="RefSeq" id="WP_132010474.1">
    <property type="nucleotide sequence ID" value="NZ_JBHUNN010000002.1"/>
</dbReference>
<accession>A0A4R2GKE3</accession>
<dbReference type="OrthoDB" id="8457022at2"/>
<feature type="signal peptide" evidence="1">
    <location>
        <begin position="1"/>
        <end position="22"/>
    </location>
</feature>
<evidence type="ECO:0000256" key="1">
    <source>
        <dbReference type="SAM" id="SignalP"/>
    </source>
</evidence>
<organism evidence="2 3">
    <name type="scientific">Camelimonas lactis</name>
    <dbReference type="NCBI Taxonomy" id="659006"/>
    <lineage>
        <taxon>Bacteria</taxon>
        <taxon>Pseudomonadati</taxon>
        <taxon>Pseudomonadota</taxon>
        <taxon>Alphaproteobacteria</taxon>
        <taxon>Hyphomicrobiales</taxon>
        <taxon>Chelatococcaceae</taxon>
        <taxon>Camelimonas</taxon>
    </lineage>
</organism>
<proteinExistence type="predicted"/>
<protein>
    <submittedName>
        <fullName evidence="2">Uncharacterized protein</fullName>
    </submittedName>
</protein>
<dbReference type="NCBIfam" id="NF047412">
    <property type="entry name" value="sig_GCG_CRPN_rpt"/>
    <property type="match status" value="1"/>
</dbReference>
<feature type="chain" id="PRO_5020392747" evidence="1">
    <location>
        <begin position="23"/>
        <end position="96"/>
    </location>
</feature>
<dbReference type="InterPro" id="IPR058110">
    <property type="entry name" value="GCG_CRPN_dom"/>
</dbReference>
<evidence type="ECO:0000313" key="2">
    <source>
        <dbReference type="EMBL" id="TCO08955.1"/>
    </source>
</evidence>
<keyword evidence="1" id="KW-0732">Signal</keyword>
<sequence length="96" mass="10087">MKLALTASAFAGAMLFASGAFAMPAASGLAQPAQADGFVTHVAQGCGPGGWRTPSGRCAYGRPGYGPPRYAPPPRYYGPPRCFVRHTPYGPRRVCR</sequence>
<gene>
    <name evidence="2" type="ORF">EV666_12026</name>
</gene>
<evidence type="ECO:0000313" key="3">
    <source>
        <dbReference type="Proteomes" id="UP000294881"/>
    </source>
</evidence>